<proteinExistence type="inferred from homology"/>
<keyword evidence="11 12" id="KW-0407">Ion channel</keyword>
<evidence type="ECO:0000256" key="3">
    <source>
        <dbReference type="ARBA" id="ARBA00022448"/>
    </source>
</evidence>
<keyword evidence="10 12" id="KW-0739">Sodium transport</keyword>
<name>A0AAV4MS85_CAEEX</name>
<evidence type="ECO:0000256" key="7">
    <source>
        <dbReference type="ARBA" id="ARBA00023053"/>
    </source>
</evidence>
<keyword evidence="7" id="KW-0915">Sodium</keyword>
<keyword evidence="5 12" id="KW-0812">Transmembrane</keyword>
<dbReference type="InterPro" id="IPR001873">
    <property type="entry name" value="ENaC"/>
</dbReference>
<dbReference type="AlphaFoldDB" id="A0AAV4MS85"/>
<evidence type="ECO:0000256" key="10">
    <source>
        <dbReference type="ARBA" id="ARBA00023201"/>
    </source>
</evidence>
<dbReference type="GO" id="GO:0005886">
    <property type="term" value="C:plasma membrane"/>
    <property type="evidence" value="ECO:0007669"/>
    <property type="project" value="TreeGrafter"/>
</dbReference>
<evidence type="ECO:0000256" key="11">
    <source>
        <dbReference type="ARBA" id="ARBA00023303"/>
    </source>
</evidence>
<evidence type="ECO:0000256" key="6">
    <source>
        <dbReference type="ARBA" id="ARBA00022989"/>
    </source>
</evidence>
<dbReference type="PANTHER" id="PTHR11690:SF248">
    <property type="entry name" value="PICKPOCKET 17, ISOFORM A"/>
    <property type="match status" value="1"/>
</dbReference>
<evidence type="ECO:0000313" key="13">
    <source>
        <dbReference type="EMBL" id="GIX74764.1"/>
    </source>
</evidence>
<gene>
    <name evidence="13" type="primary">unc-8_0</name>
    <name evidence="13" type="ORF">CEXT_566871</name>
</gene>
<keyword evidence="14" id="KW-1185">Reference proteome</keyword>
<keyword evidence="8 12" id="KW-0406">Ion transport</keyword>
<keyword evidence="9" id="KW-0472">Membrane</keyword>
<dbReference type="EMBL" id="BPLR01002524">
    <property type="protein sequence ID" value="GIX74764.1"/>
    <property type="molecule type" value="Genomic_DNA"/>
</dbReference>
<dbReference type="GO" id="GO:0015280">
    <property type="term" value="F:ligand-gated sodium channel activity"/>
    <property type="evidence" value="ECO:0007669"/>
    <property type="project" value="TreeGrafter"/>
</dbReference>
<evidence type="ECO:0000256" key="5">
    <source>
        <dbReference type="ARBA" id="ARBA00022692"/>
    </source>
</evidence>
<keyword evidence="6" id="KW-1133">Transmembrane helix</keyword>
<evidence type="ECO:0000256" key="2">
    <source>
        <dbReference type="ARBA" id="ARBA00007193"/>
    </source>
</evidence>
<evidence type="ECO:0000256" key="4">
    <source>
        <dbReference type="ARBA" id="ARBA00022461"/>
    </source>
</evidence>
<organism evidence="13 14">
    <name type="scientific">Caerostris extrusa</name>
    <name type="common">Bark spider</name>
    <name type="synonym">Caerostris bankana</name>
    <dbReference type="NCBI Taxonomy" id="172846"/>
    <lineage>
        <taxon>Eukaryota</taxon>
        <taxon>Metazoa</taxon>
        <taxon>Ecdysozoa</taxon>
        <taxon>Arthropoda</taxon>
        <taxon>Chelicerata</taxon>
        <taxon>Arachnida</taxon>
        <taxon>Araneae</taxon>
        <taxon>Araneomorphae</taxon>
        <taxon>Entelegynae</taxon>
        <taxon>Araneoidea</taxon>
        <taxon>Araneidae</taxon>
        <taxon>Caerostris</taxon>
    </lineage>
</organism>
<comment type="similarity">
    <text evidence="2 12">Belongs to the amiloride-sensitive sodium channel (TC 1.A.6) family.</text>
</comment>
<evidence type="ECO:0000256" key="12">
    <source>
        <dbReference type="RuleBase" id="RU000679"/>
    </source>
</evidence>
<evidence type="ECO:0000256" key="8">
    <source>
        <dbReference type="ARBA" id="ARBA00023065"/>
    </source>
</evidence>
<accession>A0AAV4MS85</accession>
<sequence>MENDEGYFQTSKERELKKCASRSMELSSGDIEKKEVELEVLAKEFAANKVSAAGVSYIVSSRSNVRRALWFIADAILHRLPFPGVTICSLNPISNHFVAETSLKKFLALKEMMDTATAERSTQHRQKNKDVRELIRLIKRSKTYDLDDIAEALMPSTKELYEYGSTYDTLVASCSYEGIHCYRENFTVLYDPTYGKCYMFNYIGSAITGSDKPIEIDTYGSTSGLQLLLRVTDNNALDLLRREIGARVVIHDPHILPFVSEYGVNVRPKDMTSLELSLSKVERLKAPWETATTTSKECRTGILIPYWSVEY</sequence>
<reference evidence="13 14" key="1">
    <citation type="submission" date="2021-06" db="EMBL/GenBank/DDBJ databases">
        <title>Caerostris extrusa draft genome.</title>
        <authorList>
            <person name="Kono N."/>
            <person name="Arakawa K."/>
        </authorList>
    </citation>
    <scope>NUCLEOTIDE SEQUENCE [LARGE SCALE GENOMIC DNA]</scope>
</reference>
<dbReference type="Proteomes" id="UP001054945">
    <property type="component" value="Unassembled WGS sequence"/>
</dbReference>
<protein>
    <submittedName>
        <fullName evidence="13">Degenerin unc-8</fullName>
    </submittedName>
</protein>
<comment type="subcellular location">
    <subcellularLocation>
        <location evidence="1">Membrane</location>
        <topology evidence="1">Multi-pass membrane protein</topology>
    </subcellularLocation>
</comment>
<evidence type="ECO:0000313" key="14">
    <source>
        <dbReference type="Proteomes" id="UP001054945"/>
    </source>
</evidence>
<dbReference type="PANTHER" id="PTHR11690">
    <property type="entry name" value="AMILORIDE-SENSITIVE SODIUM CHANNEL-RELATED"/>
    <property type="match status" value="1"/>
</dbReference>
<evidence type="ECO:0000256" key="9">
    <source>
        <dbReference type="ARBA" id="ARBA00023136"/>
    </source>
</evidence>
<keyword evidence="4 12" id="KW-0894">Sodium channel</keyword>
<comment type="caution">
    <text evidence="13">The sequence shown here is derived from an EMBL/GenBank/DDBJ whole genome shotgun (WGS) entry which is preliminary data.</text>
</comment>
<keyword evidence="3 12" id="KW-0813">Transport</keyword>
<dbReference type="Gene3D" id="2.60.470.10">
    <property type="entry name" value="Acid-sensing ion channels like domains"/>
    <property type="match status" value="1"/>
</dbReference>
<evidence type="ECO:0000256" key="1">
    <source>
        <dbReference type="ARBA" id="ARBA00004141"/>
    </source>
</evidence>
<dbReference type="PRINTS" id="PR01078">
    <property type="entry name" value="AMINACHANNEL"/>
</dbReference>
<dbReference type="Pfam" id="PF00858">
    <property type="entry name" value="ASC"/>
    <property type="match status" value="1"/>
</dbReference>